<evidence type="ECO:0008006" key="5">
    <source>
        <dbReference type="Google" id="ProtNLM"/>
    </source>
</evidence>
<gene>
    <name evidence="3" type="ORF">M975_1208</name>
</gene>
<feature type="region of interest" description="Disordered" evidence="1">
    <location>
        <begin position="137"/>
        <end position="172"/>
    </location>
</feature>
<evidence type="ECO:0000256" key="1">
    <source>
        <dbReference type="SAM" id="MobiDB-lite"/>
    </source>
</evidence>
<protein>
    <recommendedName>
        <fullName evidence="5">Lipoprotein</fullName>
    </recommendedName>
</protein>
<keyword evidence="2" id="KW-0732">Signal</keyword>
<dbReference type="RefSeq" id="WP_064557954.1">
    <property type="nucleotide sequence ID" value="NZ_LXER01000011.1"/>
</dbReference>
<dbReference type="PATRIC" id="fig|1354251.4.peg.1240"/>
<accession>A0A1B7ISH7</accession>
<dbReference type="Proteomes" id="UP000078410">
    <property type="component" value="Unassembled WGS sequence"/>
</dbReference>
<dbReference type="EMBL" id="LXER01000011">
    <property type="protein sequence ID" value="OAT32771.1"/>
    <property type="molecule type" value="Genomic_DNA"/>
</dbReference>
<feature type="chain" id="PRO_5008594345" description="Lipoprotein" evidence="2">
    <location>
        <begin position="19"/>
        <end position="172"/>
    </location>
</feature>
<evidence type="ECO:0000313" key="4">
    <source>
        <dbReference type="Proteomes" id="UP000078410"/>
    </source>
</evidence>
<sequence>MKKSAVVLLLAISGCASAKTLPMETLQVLYDAYANLNSCHKFGYIGDEVLNSLDKVIQANRYQDNLGNVTALTQDNINYYHSLHDQFILDQQSKSYSINQSGIRFQIKTLCDQLNTTLGDRLGVKAKIISPDNLPESAKPVFSKESNHNAPTIPEDRPMTWENSPVQGIQVR</sequence>
<evidence type="ECO:0000256" key="2">
    <source>
        <dbReference type="SAM" id="SignalP"/>
    </source>
</evidence>
<comment type="caution">
    <text evidence="3">The sequence shown here is derived from an EMBL/GenBank/DDBJ whole genome shotgun (WGS) entry which is preliminary data.</text>
</comment>
<keyword evidence="4" id="KW-1185">Reference proteome</keyword>
<dbReference type="AlphaFoldDB" id="A0A1B7ISH7"/>
<proteinExistence type="predicted"/>
<feature type="compositionally biased region" description="Polar residues" evidence="1">
    <location>
        <begin position="161"/>
        <end position="172"/>
    </location>
</feature>
<reference evidence="3 4" key="1">
    <citation type="submission" date="2016-04" db="EMBL/GenBank/DDBJ databases">
        <title>ATOL: Assembling a taxonomically balanced genome-scale reconstruction of the evolutionary history of the Enterobacteriaceae.</title>
        <authorList>
            <person name="Plunkett G.III."/>
            <person name="Neeno-Eckwall E.C."/>
            <person name="Glasner J.D."/>
            <person name="Perna N.T."/>
        </authorList>
    </citation>
    <scope>NUCLEOTIDE SEQUENCE [LARGE SCALE GENOMIC DNA]</scope>
    <source>
        <strain evidence="3 4">ATCC 51605</strain>
    </source>
</reference>
<organism evidence="3 4">
    <name type="scientific">Buttiauxella brennerae ATCC 51605</name>
    <dbReference type="NCBI Taxonomy" id="1354251"/>
    <lineage>
        <taxon>Bacteria</taxon>
        <taxon>Pseudomonadati</taxon>
        <taxon>Pseudomonadota</taxon>
        <taxon>Gammaproteobacteria</taxon>
        <taxon>Enterobacterales</taxon>
        <taxon>Enterobacteriaceae</taxon>
        <taxon>Buttiauxella</taxon>
    </lineage>
</organism>
<feature type="signal peptide" evidence="2">
    <location>
        <begin position="1"/>
        <end position="18"/>
    </location>
</feature>
<name>A0A1B7ISH7_9ENTR</name>
<dbReference type="PROSITE" id="PS51257">
    <property type="entry name" value="PROKAR_LIPOPROTEIN"/>
    <property type="match status" value="1"/>
</dbReference>
<evidence type="ECO:0000313" key="3">
    <source>
        <dbReference type="EMBL" id="OAT32771.1"/>
    </source>
</evidence>